<dbReference type="GO" id="GO:0006637">
    <property type="term" value="P:acyl-CoA metabolic process"/>
    <property type="evidence" value="ECO:0007669"/>
    <property type="project" value="InterPro"/>
</dbReference>
<dbReference type="PANTHER" id="PTHR11066">
    <property type="entry name" value="ACYL-COA THIOESTERASE"/>
    <property type="match status" value="1"/>
</dbReference>
<dbReference type="InterPro" id="IPR049450">
    <property type="entry name" value="ACOT8-like_C"/>
</dbReference>
<dbReference type="CDD" id="cd03444">
    <property type="entry name" value="Thioesterase_II_repeat1"/>
    <property type="match status" value="1"/>
</dbReference>
<feature type="domain" description="Acyl-CoA thioesterase-like C-terminal" evidence="4">
    <location>
        <begin position="123"/>
        <end position="259"/>
    </location>
</feature>
<reference evidence="5 6" key="1">
    <citation type="submission" date="2020-10" db="EMBL/GenBank/DDBJ databases">
        <title>Connecting structure to function with the recovery of over 1000 high-quality activated sludge metagenome-assembled genomes encoding full-length rRNA genes using long-read sequencing.</title>
        <authorList>
            <person name="Singleton C.M."/>
            <person name="Petriglieri F."/>
            <person name="Kristensen J.M."/>
            <person name="Kirkegaard R.H."/>
            <person name="Michaelsen T.Y."/>
            <person name="Andersen M.H."/>
            <person name="Karst S.M."/>
            <person name="Dueholm M.S."/>
            <person name="Nielsen P.H."/>
            <person name="Albertsen M."/>
        </authorList>
    </citation>
    <scope>NUCLEOTIDE SEQUENCE [LARGE SCALE GENOMIC DNA]</scope>
    <source>
        <strain evidence="5">Lyne_18-Q3-R50-59_MAXAC.006</strain>
    </source>
</reference>
<dbReference type="EMBL" id="JADJZA010000008">
    <property type="protein sequence ID" value="MBK9298280.1"/>
    <property type="molecule type" value="Genomic_DNA"/>
</dbReference>
<evidence type="ECO:0000256" key="2">
    <source>
        <dbReference type="ARBA" id="ARBA00022801"/>
    </source>
</evidence>
<dbReference type="GO" id="GO:0009062">
    <property type="term" value="P:fatty acid catabolic process"/>
    <property type="evidence" value="ECO:0007669"/>
    <property type="project" value="TreeGrafter"/>
</dbReference>
<evidence type="ECO:0000259" key="4">
    <source>
        <dbReference type="Pfam" id="PF20789"/>
    </source>
</evidence>
<organism evidence="5 6">
    <name type="scientific">Candidatus Neomicrothrix subdominans</name>
    <dbReference type="NCBI Taxonomy" id="2954438"/>
    <lineage>
        <taxon>Bacteria</taxon>
        <taxon>Bacillati</taxon>
        <taxon>Actinomycetota</taxon>
        <taxon>Acidimicrobiia</taxon>
        <taxon>Acidimicrobiales</taxon>
        <taxon>Microthrixaceae</taxon>
        <taxon>Candidatus Neomicrothrix</taxon>
    </lineage>
</organism>
<evidence type="ECO:0000313" key="5">
    <source>
        <dbReference type="EMBL" id="MBK9298280.1"/>
    </source>
</evidence>
<evidence type="ECO:0000259" key="3">
    <source>
        <dbReference type="Pfam" id="PF13622"/>
    </source>
</evidence>
<dbReference type="InterPro" id="IPR042171">
    <property type="entry name" value="Acyl-CoA_hotdog"/>
</dbReference>
<sequence length="266" mass="29245">MDFARMMALEPHGTDVFVGTGPQYPWGGLYGGQIVAQGLRAAQLTVDDEFVLHSIHAYFIRMGDHTEPVRFEVDRLRNGRSFCTRRVVARQATGAILNLACSFQRPEEGSVLQTIAMPDVAGPEGVDDDSWSPMFERRPALPRGTADQPGAWAGLWMRTPGPVEPSLAHAALAYLSDDVPTDAVLPQHPEALPGGENHERFMVASLDHAIWFHRAFDPAEWHLFDATSQGFGNGRGLSVGHVYSTEGVHVATVTQEVLIRRNRRPG</sequence>
<evidence type="ECO:0000256" key="1">
    <source>
        <dbReference type="ARBA" id="ARBA00006538"/>
    </source>
</evidence>
<protein>
    <submittedName>
        <fullName evidence="5">Thioesterase family protein</fullName>
    </submittedName>
</protein>
<proteinExistence type="inferred from homology"/>
<dbReference type="Pfam" id="PF13622">
    <property type="entry name" value="4HBT_3"/>
    <property type="match status" value="1"/>
</dbReference>
<dbReference type="InterPro" id="IPR003703">
    <property type="entry name" value="Acyl_CoA_thio"/>
</dbReference>
<dbReference type="SUPFAM" id="SSF54637">
    <property type="entry name" value="Thioesterase/thiol ester dehydrase-isomerase"/>
    <property type="match status" value="2"/>
</dbReference>
<dbReference type="AlphaFoldDB" id="A0A936NDF7"/>
<dbReference type="InterPro" id="IPR049449">
    <property type="entry name" value="TesB_ACOT8-like_N"/>
</dbReference>
<dbReference type="Gene3D" id="2.40.160.210">
    <property type="entry name" value="Acyl-CoA thioesterase, double hotdog domain"/>
    <property type="match status" value="1"/>
</dbReference>
<dbReference type="CDD" id="cd03445">
    <property type="entry name" value="Thioesterase_II_repeat2"/>
    <property type="match status" value="1"/>
</dbReference>
<keyword evidence="2" id="KW-0378">Hydrolase</keyword>
<gene>
    <name evidence="5" type="ORF">IPN02_15860</name>
</gene>
<dbReference type="Proteomes" id="UP000727993">
    <property type="component" value="Unassembled WGS sequence"/>
</dbReference>
<dbReference type="InterPro" id="IPR029069">
    <property type="entry name" value="HotDog_dom_sf"/>
</dbReference>
<evidence type="ECO:0000313" key="6">
    <source>
        <dbReference type="Proteomes" id="UP000727993"/>
    </source>
</evidence>
<feature type="domain" description="Acyl-CoA thioesterase-like N-terminal HotDog" evidence="3">
    <location>
        <begin position="25"/>
        <end position="103"/>
    </location>
</feature>
<comment type="caution">
    <text evidence="5">The sequence shown here is derived from an EMBL/GenBank/DDBJ whole genome shotgun (WGS) entry which is preliminary data.</text>
</comment>
<dbReference type="GO" id="GO:0047617">
    <property type="term" value="F:fatty acyl-CoA hydrolase activity"/>
    <property type="evidence" value="ECO:0007669"/>
    <property type="project" value="InterPro"/>
</dbReference>
<dbReference type="Pfam" id="PF20789">
    <property type="entry name" value="4HBT_3C"/>
    <property type="match status" value="1"/>
</dbReference>
<name>A0A936NDF7_9ACTN</name>
<accession>A0A936NDF7</accession>
<comment type="similarity">
    <text evidence="1">Belongs to the C/M/P thioester hydrolase family.</text>
</comment>
<dbReference type="PANTHER" id="PTHR11066:SF34">
    <property type="entry name" value="ACYL-COENZYME A THIOESTERASE 8"/>
    <property type="match status" value="1"/>
</dbReference>